<dbReference type="InterPro" id="IPR027267">
    <property type="entry name" value="AH/BAR_dom_sf"/>
</dbReference>
<keyword evidence="3" id="KW-0963">Cytoplasm</keyword>
<feature type="domain" description="Rho-GAP" evidence="7">
    <location>
        <begin position="254"/>
        <end position="442"/>
    </location>
</feature>
<evidence type="ECO:0000256" key="2">
    <source>
        <dbReference type="ARBA" id="ARBA00022468"/>
    </source>
</evidence>
<sequence>MIKQINRMKQLGNLALGRAEKTEVLNDHLQFCEKRVENIRHACHTTNKRLKECLQGSGQDIEKRQKKLPFYILSQNMQECSQVLGEDSILGSMMAKGSEACAQVALELTSHEMGLENLIIIPFTNVLENDFPKVAQMKKKLNKLTLDLDSSKAKYHAAQKAYINQGRTAEQQAKMEAAREEMDDANIKMEQCKDLLANEMMVIVSKEPDYARSLIDMVSAQAQYHRNALARLEVLVPRMKEVLDNHNRKPVFGTHLEEHLETEGVKIAVPLKTCVEWLQEFGIGEEGLFRIAGSAGKVKLLRSALNASVELPIHDFVGHEHAVAGALKQYLRELPEPLLTFAAYDDLVEAQSIKDHNTKLERLWSILHQLPQCNQDNFRFLARFLYKVSLKSDKNKMGASNLALVIGPNVMWSEQEQGVSAATMGVASSILETFITHADYFFPENTPTIEFISPPGFQAPGSLHNGEVTKSTESQVSQPSVVPPMSPPPVTPPPPSRPPPGITTTDGGKPPLPATQAQSPVKRRPALRPPPPNKPAHPPPPTPSNTSS</sequence>
<dbReference type="SMART" id="SM00324">
    <property type="entry name" value="RhoGAP"/>
    <property type="match status" value="1"/>
</dbReference>
<keyword evidence="2" id="KW-0343">GTPase activation</keyword>
<name>A0A9Q1C3N7_HOLLE</name>
<comment type="subcellular location">
    <subcellularLocation>
        <location evidence="1">Cytoplasm</location>
        <location evidence="1">Cytosol</location>
    </subcellularLocation>
</comment>
<dbReference type="SUPFAM" id="SSF48350">
    <property type="entry name" value="GTPase activation domain, GAP"/>
    <property type="match status" value="1"/>
</dbReference>
<evidence type="ECO:0000256" key="4">
    <source>
        <dbReference type="ARBA" id="ARBA00022553"/>
    </source>
</evidence>
<dbReference type="AlphaFoldDB" id="A0A9Q1C3N7"/>
<dbReference type="PROSITE" id="PS51021">
    <property type="entry name" value="BAR"/>
    <property type="match status" value="1"/>
</dbReference>
<dbReference type="InterPro" id="IPR000198">
    <property type="entry name" value="RhoGAP_dom"/>
</dbReference>
<evidence type="ECO:0000256" key="1">
    <source>
        <dbReference type="ARBA" id="ARBA00004514"/>
    </source>
</evidence>
<dbReference type="PANTHER" id="PTHR14130:SF14">
    <property type="entry name" value="RHO GTPASE-ACTIVATING PROTEIN 92B"/>
    <property type="match status" value="1"/>
</dbReference>
<dbReference type="EMBL" id="JAIZAY010000008">
    <property type="protein sequence ID" value="KAJ8037595.1"/>
    <property type="molecule type" value="Genomic_DNA"/>
</dbReference>
<dbReference type="GO" id="GO:0032956">
    <property type="term" value="P:regulation of actin cytoskeleton organization"/>
    <property type="evidence" value="ECO:0007669"/>
    <property type="project" value="TreeGrafter"/>
</dbReference>
<dbReference type="FunFam" id="1.20.1270.60:FF:000053">
    <property type="entry name" value="SH3 domain-binding protein 1"/>
    <property type="match status" value="1"/>
</dbReference>
<dbReference type="Proteomes" id="UP001152320">
    <property type="component" value="Chromosome 8"/>
</dbReference>
<dbReference type="PANTHER" id="PTHR14130">
    <property type="entry name" value="3BP-1 RELATED RHOGAP"/>
    <property type="match status" value="1"/>
</dbReference>
<dbReference type="OrthoDB" id="19923at2759"/>
<dbReference type="GO" id="GO:0007165">
    <property type="term" value="P:signal transduction"/>
    <property type="evidence" value="ECO:0007669"/>
    <property type="project" value="InterPro"/>
</dbReference>
<comment type="caution">
    <text evidence="9">The sequence shown here is derived from an EMBL/GenBank/DDBJ whole genome shotgun (WGS) entry which is preliminary data.</text>
</comment>
<feature type="domain" description="BAR" evidence="8">
    <location>
        <begin position="14"/>
        <end position="248"/>
    </location>
</feature>
<feature type="region of interest" description="Disordered" evidence="6">
    <location>
        <begin position="453"/>
        <end position="548"/>
    </location>
</feature>
<evidence type="ECO:0000256" key="5">
    <source>
        <dbReference type="SAM" id="Coils"/>
    </source>
</evidence>
<dbReference type="InterPro" id="IPR047165">
    <property type="entry name" value="RHG17/44/SH3BP1-like"/>
</dbReference>
<accession>A0A9Q1C3N7</accession>
<gene>
    <name evidence="9" type="ORF">HOLleu_18445</name>
</gene>
<dbReference type="CDD" id="cd07595">
    <property type="entry name" value="BAR_RhoGAP_Rich-like"/>
    <property type="match status" value="1"/>
</dbReference>
<dbReference type="GO" id="GO:0005829">
    <property type="term" value="C:cytosol"/>
    <property type="evidence" value="ECO:0007669"/>
    <property type="project" value="UniProtKB-SubCell"/>
</dbReference>
<dbReference type="Pfam" id="PF03114">
    <property type="entry name" value="BAR"/>
    <property type="match status" value="1"/>
</dbReference>
<keyword evidence="5" id="KW-0175">Coiled coil</keyword>
<dbReference type="Pfam" id="PF00620">
    <property type="entry name" value="RhoGAP"/>
    <property type="match status" value="1"/>
</dbReference>
<dbReference type="GO" id="GO:0035020">
    <property type="term" value="P:regulation of Rac protein signal transduction"/>
    <property type="evidence" value="ECO:0007669"/>
    <property type="project" value="TreeGrafter"/>
</dbReference>
<dbReference type="InterPro" id="IPR004148">
    <property type="entry name" value="BAR_dom"/>
</dbReference>
<keyword evidence="10" id="KW-1185">Reference proteome</keyword>
<reference evidence="9" key="1">
    <citation type="submission" date="2021-10" db="EMBL/GenBank/DDBJ databases">
        <title>Tropical sea cucumber genome reveals ecological adaptation and Cuvierian tubules defense mechanism.</title>
        <authorList>
            <person name="Chen T."/>
        </authorList>
    </citation>
    <scope>NUCLEOTIDE SEQUENCE</scope>
    <source>
        <strain evidence="9">Nanhai2018</strain>
        <tissue evidence="9">Muscle</tissue>
    </source>
</reference>
<evidence type="ECO:0000313" key="9">
    <source>
        <dbReference type="EMBL" id="KAJ8037595.1"/>
    </source>
</evidence>
<dbReference type="PROSITE" id="PS50238">
    <property type="entry name" value="RHOGAP"/>
    <property type="match status" value="1"/>
</dbReference>
<dbReference type="SUPFAM" id="SSF103657">
    <property type="entry name" value="BAR/IMD domain-like"/>
    <property type="match status" value="1"/>
</dbReference>
<evidence type="ECO:0000256" key="3">
    <source>
        <dbReference type="ARBA" id="ARBA00022490"/>
    </source>
</evidence>
<protein>
    <submittedName>
        <fullName evidence="9">Rho GTPase-activating protein 17</fullName>
    </submittedName>
</protein>
<feature type="compositionally biased region" description="Pro residues" evidence="6">
    <location>
        <begin position="527"/>
        <end position="548"/>
    </location>
</feature>
<dbReference type="InterPro" id="IPR008936">
    <property type="entry name" value="Rho_GTPase_activation_prot"/>
</dbReference>
<dbReference type="SMART" id="SM00721">
    <property type="entry name" value="BAR"/>
    <property type="match status" value="1"/>
</dbReference>
<feature type="coiled-coil region" evidence="5">
    <location>
        <begin position="134"/>
        <end position="195"/>
    </location>
</feature>
<feature type="compositionally biased region" description="Pro residues" evidence="6">
    <location>
        <begin position="481"/>
        <end position="501"/>
    </location>
</feature>
<evidence type="ECO:0000259" key="7">
    <source>
        <dbReference type="PROSITE" id="PS50238"/>
    </source>
</evidence>
<keyword evidence="4" id="KW-0597">Phosphoprotein</keyword>
<dbReference type="Gene3D" id="1.10.555.10">
    <property type="entry name" value="Rho GTPase activation protein"/>
    <property type="match status" value="1"/>
</dbReference>
<dbReference type="FunFam" id="1.10.555.10:FF:000001">
    <property type="entry name" value="Rho GTPase activating protein 44"/>
    <property type="match status" value="1"/>
</dbReference>
<proteinExistence type="predicted"/>
<organism evidence="9 10">
    <name type="scientific">Holothuria leucospilota</name>
    <name type="common">Black long sea cucumber</name>
    <name type="synonym">Mertensiothuria leucospilota</name>
    <dbReference type="NCBI Taxonomy" id="206669"/>
    <lineage>
        <taxon>Eukaryota</taxon>
        <taxon>Metazoa</taxon>
        <taxon>Echinodermata</taxon>
        <taxon>Eleutherozoa</taxon>
        <taxon>Echinozoa</taxon>
        <taxon>Holothuroidea</taxon>
        <taxon>Aspidochirotacea</taxon>
        <taxon>Aspidochirotida</taxon>
        <taxon>Holothuriidae</taxon>
        <taxon>Holothuria</taxon>
    </lineage>
</organism>
<evidence type="ECO:0000259" key="8">
    <source>
        <dbReference type="PROSITE" id="PS51021"/>
    </source>
</evidence>
<evidence type="ECO:0000256" key="6">
    <source>
        <dbReference type="SAM" id="MobiDB-lite"/>
    </source>
</evidence>
<evidence type="ECO:0000313" key="10">
    <source>
        <dbReference type="Proteomes" id="UP001152320"/>
    </source>
</evidence>
<dbReference type="Gene3D" id="1.20.1270.60">
    <property type="entry name" value="Arfaptin homology (AH) domain/BAR domain"/>
    <property type="match status" value="1"/>
</dbReference>
<dbReference type="GO" id="GO:0005096">
    <property type="term" value="F:GTPase activator activity"/>
    <property type="evidence" value="ECO:0007669"/>
    <property type="project" value="UniProtKB-KW"/>
</dbReference>